<sequence length="610" mass="67722">MRLRPVPTAIPLSIALALLISTAACQKHETPASTATPAATQASTAAADAKFADVSKRWLDGWLEQQPVSATQTGKHDFDDRIDDLSAAGRQKFTDFSKQMLAEVDALDAAKLSRENQVDLAILRNQIRYDIWQMDTLQSWAWDPQVYNGIAGGALYTLMARDFAPMPQRLKAATARMEKIPALFAQMRENLDLARVPKIHAETVAKQNAGITSIVDDMIAPHAGELSGADRVRLDAAMASLKKAVAENQAWLDKTLVPGAKGDFRIGQKLYDEKLAFALNSPLSRQDIRTRAEAAIKQTRTEMYDIARKVLAGKPSAPAEMPDTPSDEQQQKAIEAALELAYADRPARDKVVELAKQATAEATAFVREKQLVSAPDAPVQIILMPEFQRGVSVAYCDSPGPLDKGLDTFYAVSPIPDDWSKEQVDSFLREYNTRSIHELSIHEAMPGHYLQLWHSNKYPSTLRAVLGSGSFIEGWAMYGEKVMADAGYMNNDPLMQLIQRKWALRAMANAILDQAIHVDGMSRDDAMKLMTVTTFQQEREAAGKWVRASLTSAQLPTYFVGYSEHMDLRNEVQKREGDKFNIKAYHDKLLSFGSPPGRFARELMLDEPIK</sequence>
<dbReference type="PROSITE" id="PS51257">
    <property type="entry name" value="PROKAR_LIPOPROTEIN"/>
    <property type="match status" value="1"/>
</dbReference>
<proteinExistence type="predicted"/>
<keyword evidence="3" id="KW-1185">Reference proteome</keyword>
<gene>
    <name evidence="2" type="ORF">J2X04_001838</name>
</gene>
<dbReference type="EMBL" id="JAVDVW010000001">
    <property type="protein sequence ID" value="MDR7099491.1"/>
    <property type="molecule type" value="Genomic_DNA"/>
</dbReference>
<protein>
    <submittedName>
        <fullName evidence="2">Uncharacterized protein (DUF885 family)</fullName>
    </submittedName>
</protein>
<comment type="caution">
    <text evidence="2">The sequence shown here is derived from an EMBL/GenBank/DDBJ whole genome shotgun (WGS) entry which is preliminary data.</text>
</comment>
<dbReference type="PANTHER" id="PTHR33361:SF15">
    <property type="entry name" value="DUF885 FAMILY LIPOPROTEIN"/>
    <property type="match status" value="1"/>
</dbReference>
<dbReference type="InterPro" id="IPR010281">
    <property type="entry name" value="DUF885"/>
</dbReference>
<evidence type="ECO:0000313" key="2">
    <source>
        <dbReference type="EMBL" id="MDR7099491.1"/>
    </source>
</evidence>
<feature type="chain" id="PRO_5045450081" evidence="1">
    <location>
        <begin position="24"/>
        <end position="610"/>
    </location>
</feature>
<keyword evidence="1" id="KW-0732">Signal</keyword>
<name>A0ABU1VPT0_9GAMM</name>
<dbReference type="PANTHER" id="PTHR33361">
    <property type="entry name" value="GLR0591 PROTEIN"/>
    <property type="match status" value="1"/>
</dbReference>
<feature type="signal peptide" evidence="1">
    <location>
        <begin position="1"/>
        <end position="23"/>
    </location>
</feature>
<organism evidence="2 3">
    <name type="scientific">Agrilutibacter niabensis</name>
    <dbReference type="NCBI Taxonomy" id="380628"/>
    <lineage>
        <taxon>Bacteria</taxon>
        <taxon>Pseudomonadati</taxon>
        <taxon>Pseudomonadota</taxon>
        <taxon>Gammaproteobacteria</taxon>
        <taxon>Lysobacterales</taxon>
        <taxon>Lysobacteraceae</taxon>
        <taxon>Agrilutibacter</taxon>
    </lineage>
</organism>
<accession>A0ABU1VPT0</accession>
<dbReference type="Proteomes" id="UP001267878">
    <property type="component" value="Unassembled WGS sequence"/>
</dbReference>
<evidence type="ECO:0000313" key="3">
    <source>
        <dbReference type="Proteomes" id="UP001267878"/>
    </source>
</evidence>
<reference evidence="2 3" key="1">
    <citation type="submission" date="2023-07" db="EMBL/GenBank/DDBJ databases">
        <title>Sorghum-associated microbial communities from plants grown in Nebraska, USA.</title>
        <authorList>
            <person name="Schachtman D."/>
        </authorList>
    </citation>
    <scope>NUCLEOTIDE SEQUENCE [LARGE SCALE GENOMIC DNA]</scope>
    <source>
        <strain evidence="2 3">BE187</strain>
    </source>
</reference>
<dbReference type="Pfam" id="PF05960">
    <property type="entry name" value="DUF885"/>
    <property type="match status" value="1"/>
</dbReference>
<evidence type="ECO:0000256" key="1">
    <source>
        <dbReference type="SAM" id="SignalP"/>
    </source>
</evidence>